<gene>
    <name evidence="1" type="ORF">CWI37_2344p0010</name>
</gene>
<accession>A0A4Q9KS81</accession>
<evidence type="ECO:0000313" key="1">
    <source>
        <dbReference type="EMBL" id="TBT97335.1"/>
    </source>
</evidence>
<proteinExistence type="predicted"/>
<sequence length="59" mass="6246">MLHSLGGAQGRLRPSITLHETDINELRATASPIKLGSTHLVDERLWDVGIAGVTDGVLG</sequence>
<dbReference type="AlphaFoldDB" id="A0A4Q9KS81"/>
<dbReference type="VEuPathDB" id="MicrosporidiaDB:CWI37_2344p0010"/>
<reference evidence="1 2" key="1">
    <citation type="submission" date="2017-12" db="EMBL/GenBank/DDBJ databases">
        <authorList>
            <person name="Pombert J.-F."/>
            <person name="Haag K.L."/>
            <person name="Ebert D."/>
        </authorList>
    </citation>
    <scope>NUCLEOTIDE SEQUENCE [LARGE SCALE GENOMIC DNA]</scope>
    <source>
        <strain evidence="1">FI-OER-3-3</strain>
    </source>
</reference>
<organism evidence="1 2">
    <name type="scientific">Hamiltosporidium tvaerminnensis</name>
    <dbReference type="NCBI Taxonomy" id="1176355"/>
    <lineage>
        <taxon>Eukaryota</taxon>
        <taxon>Fungi</taxon>
        <taxon>Fungi incertae sedis</taxon>
        <taxon>Microsporidia</taxon>
        <taxon>Dubosqiidae</taxon>
        <taxon>Hamiltosporidium</taxon>
    </lineage>
</organism>
<dbReference type="EMBL" id="PITJ01002344">
    <property type="protein sequence ID" value="TBT97335.1"/>
    <property type="molecule type" value="Genomic_DNA"/>
</dbReference>
<protein>
    <submittedName>
        <fullName evidence="1">Uncharacterized protein</fullName>
    </submittedName>
</protein>
<dbReference type="Proteomes" id="UP000292362">
    <property type="component" value="Unassembled WGS sequence"/>
</dbReference>
<evidence type="ECO:0000313" key="2">
    <source>
        <dbReference type="Proteomes" id="UP000292362"/>
    </source>
</evidence>
<comment type="caution">
    <text evidence="1">The sequence shown here is derived from an EMBL/GenBank/DDBJ whole genome shotgun (WGS) entry which is preliminary data.</text>
</comment>
<name>A0A4Q9KS81_9MICR</name>